<dbReference type="InterPro" id="IPR028012">
    <property type="entry name" value="Rua1_C"/>
</dbReference>
<evidence type="ECO:0000259" key="2">
    <source>
        <dbReference type="Pfam" id="PF14616"/>
    </source>
</evidence>
<dbReference type="AlphaFoldDB" id="A0A9P5PWL3"/>
<proteinExistence type="predicted"/>
<dbReference type="Proteomes" id="UP000772434">
    <property type="component" value="Unassembled WGS sequence"/>
</dbReference>
<dbReference type="PANTHER" id="PTHR28125">
    <property type="entry name" value="MEIOTIC EXPRESSION UP-REGULATED PROTEIN 26"/>
    <property type="match status" value="1"/>
</dbReference>
<comment type="caution">
    <text evidence="3">The sequence shown here is derived from an EMBL/GenBank/DDBJ whole genome shotgun (WGS) entry which is preliminary data.</text>
</comment>
<feature type="compositionally biased region" description="Polar residues" evidence="1">
    <location>
        <begin position="127"/>
        <end position="151"/>
    </location>
</feature>
<dbReference type="Pfam" id="PF14616">
    <property type="entry name" value="Rua1_C"/>
    <property type="match status" value="1"/>
</dbReference>
<feature type="compositionally biased region" description="Low complexity" evidence="1">
    <location>
        <begin position="22"/>
        <end position="38"/>
    </location>
</feature>
<feature type="region of interest" description="Disordered" evidence="1">
    <location>
        <begin position="212"/>
        <end position="252"/>
    </location>
</feature>
<dbReference type="PANTHER" id="PTHR28125:SF2">
    <property type="entry name" value="MEIOTIC EXPRESSION UP-REGULATED PROTEIN 26"/>
    <property type="match status" value="1"/>
</dbReference>
<keyword evidence="4" id="KW-1185">Reference proteome</keyword>
<reference evidence="3" key="1">
    <citation type="submission" date="2020-11" db="EMBL/GenBank/DDBJ databases">
        <authorList>
            <consortium name="DOE Joint Genome Institute"/>
            <person name="Ahrendt S."/>
            <person name="Riley R."/>
            <person name="Andreopoulos W."/>
            <person name="Labutti K."/>
            <person name="Pangilinan J."/>
            <person name="Ruiz-Duenas F.J."/>
            <person name="Barrasa J.M."/>
            <person name="Sanchez-Garcia M."/>
            <person name="Camarero S."/>
            <person name="Miyauchi S."/>
            <person name="Serrano A."/>
            <person name="Linde D."/>
            <person name="Babiker R."/>
            <person name="Drula E."/>
            <person name="Ayuso-Fernandez I."/>
            <person name="Pacheco R."/>
            <person name="Padilla G."/>
            <person name="Ferreira P."/>
            <person name="Barriuso J."/>
            <person name="Kellner H."/>
            <person name="Castanera R."/>
            <person name="Alfaro M."/>
            <person name="Ramirez L."/>
            <person name="Pisabarro A.G."/>
            <person name="Kuo A."/>
            <person name="Tritt A."/>
            <person name="Lipzen A."/>
            <person name="He G."/>
            <person name="Yan M."/>
            <person name="Ng V."/>
            <person name="Cullen D."/>
            <person name="Martin F."/>
            <person name="Rosso M.-N."/>
            <person name="Henrissat B."/>
            <person name="Hibbett D."/>
            <person name="Martinez A.T."/>
            <person name="Grigoriev I.V."/>
        </authorList>
    </citation>
    <scope>NUCLEOTIDE SEQUENCE</scope>
    <source>
        <strain evidence="3">AH 40177</strain>
    </source>
</reference>
<evidence type="ECO:0000313" key="3">
    <source>
        <dbReference type="EMBL" id="KAF9073836.1"/>
    </source>
</evidence>
<feature type="compositionally biased region" description="Polar residues" evidence="1">
    <location>
        <begin position="234"/>
        <end position="244"/>
    </location>
</feature>
<name>A0A9P5PWL3_9AGAR</name>
<sequence>MKPPDKITLSPSGSMTALLDYSSSRSSSPSSGSSMPNSLLDNVYGMQYGGIYHKEDVTLAPSQPDASPVIHQSSPIHNASSSAVSFRLRPADFSEATLAESDLFLPKKGKDAAYKQVDPLFGAPFTLQTPEKSPTTADSVSAPSSPLTPVTSDDECISDPSSMNVKDDIPQNAASSVVVRFAQKRPYDSVASPTPLVPPKRARSNFRLALKEKEKLESNDDNESFDVPEKSLRKVTQPSSQAGPSRTKKAAVSTSLSVEPSLVFTHRTFPREIIVDKKTTALQISDDIFPLLYRRFPASTYFKLSDSADGFVFKKAHPGGTYNPPRNAFDLYTPRFVKGKGKEKMGVCPICIEDVDRGGEGKKLWLAMKFSAYNYHMQYSHGISAASALPFSPPLAFRMTTRTSNHKTEKSTLKEGKCHKCSKWVPVEGVKDVEVKVKELFWWKHAATCHASTTMQGEANVFEDDEIYAKLKELGTAASETRQR</sequence>
<feature type="domain" description="Transcription regulator Rua1 C-terminal" evidence="2">
    <location>
        <begin position="327"/>
        <end position="450"/>
    </location>
</feature>
<protein>
    <recommendedName>
        <fullName evidence="2">Transcription regulator Rua1 C-terminal domain-containing protein</fullName>
    </recommendedName>
</protein>
<evidence type="ECO:0000313" key="4">
    <source>
        <dbReference type="Proteomes" id="UP000772434"/>
    </source>
</evidence>
<feature type="region of interest" description="Disordered" evidence="1">
    <location>
        <begin position="127"/>
        <end position="155"/>
    </location>
</feature>
<organism evidence="3 4">
    <name type="scientific">Rhodocollybia butyracea</name>
    <dbReference type="NCBI Taxonomy" id="206335"/>
    <lineage>
        <taxon>Eukaryota</taxon>
        <taxon>Fungi</taxon>
        <taxon>Dikarya</taxon>
        <taxon>Basidiomycota</taxon>
        <taxon>Agaricomycotina</taxon>
        <taxon>Agaricomycetes</taxon>
        <taxon>Agaricomycetidae</taxon>
        <taxon>Agaricales</taxon>
        <taxon>Marasmiineae</taxon>
        <taxon>Omphalotaceae</taxon>
        <taxon>Rhodocollybia</taxon>
    </lineage>
</organism>
<gene>
    <name evidence="3" type="ORF">BDP27DRAFT_1318232</name>
</gene>
<feature type="region of interest" description="Disordered" evidence="1">
    <location>
        <begin position="1"/>
        <end position="39"/>
    </location>
</feature>
<accession>A0A9P5PWL3</accession>
<evidence type="ECO:0000256" key="1">
    <source>
        <dbReference type="SAM" id="MobiDB-lite"/>
    </source>
</evidence>
<dbReference type="EMBL" id="JADNRY010000016">
    <property type="protein sequence ID" value="KAF9073836.1"/>
    <property type="molecule type" value="Genomic_DNA"/>
</dbReference>
<dbReference type="OrthoDB" id="5595379at2759"/>